<feature type="region of interest" description="Disordered" evidence="1">
    <location>
        <begin position="238"/>
        <end position="277"/>
    </location>
</feature>
<dbReference type="AlphaFoldDB" id="L5LCY9"/>
<keyword evidence="2" id="KW-0812">Transmembrane</keyword>
<keyword evidence="2" id="KW-1133">Transmembrane helix</keyword>
<dbReference type="InterPro" id="IPR021662">
    <property type="entry name" value="HnRNPA1/A2_C"/>
</dbReference>
<evidence type="ECO:0000256" key="1">
    <source>
        <dbReference type="SAM" id="MobiDB-lite"/>
    </source>
</evidence>
<proteinExistence type="predicted"/>
<evidence type="ECO:0000313" key="5">
    <source>
        <dbReference type="Proteomes" id="UP000010556"/>
    </source>
</evidence>
<protein>
    <submittedName>
        <fullName evidence="4">Heterogeneous nuclear ribonucleoprotein A1</fullName>
    </submittedName>
</protein>
<sequence length="277" mass="29872">MTEAVSGTTRGFAFVPFAGVTLWQGCHSEIPSCERPHWKKESPIYARDVPLLPPAEEADVVLEAWEVVVVVVVVGTTTLVTEETSVVKVAVVAAVVAVGVAIMDLVMMVVMEEGALITLEEAEAMEMVDRVMESRAVAMAGVAAMTAITWRRRRRWRGLWRWAEGSWVPGGGSNAGGGRSYNDFGNYNHQSSNGGPMKGGNFRGRSSSPCGGGGQYFAKPRNQGGCGRAEVLITARKQRLAGEQSQRRGREATGYHRRVTSARHSGGGAGLLQRRRV</sequence>
<evidence type="ECO:0000259" key="3">
    <source>
        <dbReference type="Pfam" id="PF11627"/>
    </source>
</evidence>
<evidence type="ECO:0000256" key="2">
    <source>
        <dbReference type="SAM" id="Phobius"/>
    </source>
</evidence>
<name>L5LCY9_MYODS</name>
<feature type="compositionally biased region" description="Basic and acidic residues" evidence="1">
    <location>
        <begin position="245"/>
        <end position="254"/>
    </location>
</feature>
<reference evidence="5" key="1">
    <citation type="journal article" date="2013" name="Science">
        <title>Comparative analysis of bat genomes provides insight into the evolution of flight and immunity.</title>
        <authorList>
            <person name="Zhang G."/>
            <person name="Cowled C."/>
            <person name="Shi Z."/>
            <person name="Huang Z."/>
            <person name="Bishop-Lilly K.A."/>
            <person name="Fang X."/>
            <person name="Wynne J.W."/>
            <person name="Xiong Z."/>
            <person name="Baker M.L."/>
            <person name="Zhao W."/>
            <person name="Tachedjian M."/>
            <person name="Zhu Y."/>
            <person name="Zhou P."/>
            <person name="Jiang X."/>
            <person name="Ng J."/>
            <person name="Yang L."/>
            <person name="Wu L."/>
            <person name="Xiao J."/>
            <person name="Feng Y."/>
            <person name="Chen Y."/>
            <person name="Sun X."/>
            <person name="Zhang Y."/>
            <person name="Marsh G.A."/>
            <person name="Crameri G."/>
            <person name="Broder C.C."/>
            <person name="Frey K.G."/>
            <person name="Wang L.F."/>
            <person name="Wang J."/>
        </authorList>
    </citation>
    <scope>NUCLEOTIDE SEQUENCE [LARGE SCALE GENOMIC DNA]</scope>
</reference>
<feature type="transmembrane region" description="Helical" evidence="2">
    <location>
        <begin position="87"/>
        <end position="111"/>
    </location>
</feature>
<feature type="domain" description="Heterogeneous nuclear ribonucleoprotein A1/A2 C-terminal" evidence="3">
    <location>
        <begin position="176"/>
        <end position="213"/>
    </location>
</feature>
<accession>L5LCY9</accession>
<keyword evidence="5" id="KW-1185">Reference proteome</keyword>
<feature type="transmembrane region" description="Helical" evidence="2">
    <location>
        <begin position="131"/>
        <end position="150"/>
    </location>
</feature>
<dbReference type="GO" id="GO:1990904">
    <property type="term" value="C:ribonucleoprotein complex"/>
    <property type="evidence" value="ECO:0007669"/>
    <property type="project" value="UniProtKB-KW"/>
</dbReference>
<gene>
    <name evidence="4" type="ORF">MDA_GLEAN10002988</name>
</gene>
<evidence type="ECO:0000313" key="4">
    <source>
        <dbReference type="EMBL" id="ELK23751.1"/>
    </source>
</evidence>
<dbReference type="Pfam" id="PF11627">
    <property type="entry name" value="HnRNPA1_LC"/>
    <property type="match status" value="1"/>
</dbReference>
<organism evidence="4 5">
    <name type="scientific">Myotis davidii</name>
    <name type="common">David's myotis</name>
    <dbReference type="NCBI Taxonomy" id="225400"/>
    <lineage>
        <taxon>Eukaryota</taxon>
        <taxon>Metazoa</taxon>
        <taxon>Chordata</taxon>
        <taxon>Craniata</taxon>
        <taxon>Vertebrata</taxon>
        <taxon>Euteleostomi</taxon>
        <taxon>Mammalia</taxon>
        <taxon>Eutheria</taxon>
        <taxon>Laurasiatheria</taxon>
        <taxon>Chiroptera</taxon>
        <taxon>Yangochiroptera</taxon>
        <taxon>Vespertilionidae</taxon>
        <taxon>Myotis</taxon>
    </lineage>
</organism>
<dbReference type="Proteomes" id="UP000010556">
    <property type="component" value="Unassembled WGS sequence"/>
</dbReference>
<feature type="region of interest" description="Disordered" evidence="1">
    <location>
        <begin position="191"/>
        <end position="221"/>
    </location>
</feature>
<keyword evidence="4" id="KW-0687">Ribonucleoprotein</keyword>
<dbReference type="EMBL" id="KB113182">
    <property type="protein sequence ID" value="ELK23751.1"/>
    <property type="molecule type" value="Genomic_DNA"/>
</dbReference>
<keyword evidence="2" id="KW-0472">Membrane</keyword>